<evidence type="ECO:0000313" key="4">
    <source>
        <dbReference type="Proteomes" id="UP000239326"/>
    </source>
</evidence>
<keyword evidence="4" id="KW-1185">Reference proteome</keyword>
<sequence length="157" mass="17288">MTAFSEAFRSEVVRLARREVKADLASLRKSGAAQRAEISALRKDIRALLVQVRSLSKGVERAMPEQPATKTPPAARRGGRPFVFRHEVLLAKRAALGMTQTEMGVLLTASPLSVYRWETGKAKPREAQLKRIRQVLKMGVREARKCVAAGQNPSALA</sequence>
<dbReference type="SMART" id="SM00530">
    <property type="entry name" value="HTH_XRE"/>
    <property type="match status" value="1"/>
</dbReference>
<dbReference type="SUPFAM" id="SSF47413">
    <property type="entry name" value="lambda repressor-like DNA-binding domains"/>
    <property type="match status" value="1"/>
</dbReference>
<dbReference type="PROSITE" id="PS50943">
    <property type="entry name" value="HTH_CROC1"/>
    <property type="match status" value="1"/>
</dbReference>
<dbReference type="InterPro" id="IPR010982">
    <property type="entry name" value="Lambda_DNA-bd_dom_sf"/>
</dbReference>
<dbReference type="AlphaFoldDB" id="A0A2S0N600"/>
<dbReference type="OrthoDB" id="5957380at2"/>
<protein>
    <submittedName>
        <fullName evidence="3">Transcriptional regulator</fullName>
    </submittedName>
</protein>
<keyword evidence="3" id="KW-0614">Plasmid</keyword>
<dbReference type="KEGG" id="simp:C6571_19055"/>
<feature type="region of interest" description="Disordered" evidence="1">
    <location>
        <begin position="59"/>
        <end position="78"/>
    </location>
</feature>
<evidence type="ECO:0000313" key="3">
    <source>
        <dbReference type="EMBL" id="AVO43536.1"/>
    </source>
</evidence>
<gene>
    <name evidence="3" type="ORF">C6571_19055</name>
</gene>
<dbReference type="EMBL" id="CP027671">
    <property type="protein sequence ID" value="AVO43536.1"/>
    <property type="molecule type" value="Genomic_DNA"/>
</dbReference>
<geneLocation type="plasmid" evidence="3 4">
    <name>unnamed2</name>
</geneLocation>
<dbReference type="Gene3D" id="1.10.260.40">
    <property type="entry name" value="lambda repressor-like DNA-binding domains"/>
    <property type="match status" value="1"/>
</dbReference>
<proteinExistence type="predicted"/>
<dbReference type="InterPro" id="IPR001387">
    <property type="entry name" value="Cro/C1-type_HTH"/>
</dbReference>
<feature type="domain" description="HTH cro/C1-type" evidence="2">
    <location>
        <begin position="89"/>
        <end position="143"/>
    </location>
</feature>
<evidence type="ECO:0000256" key="1">
    <source>
        <dbReference type="SAM" id="MobiDB-lite"/>
    </source>
</evidence>
<dbReference type="GO" id="GO:0003677">
    <property type="term" value="F:DNA binding"/>
    <property type="evidence" value="ECO:0007669"/>
    <property type="project" value="InterPro"/>
</dbReference>
<accession>A0A2S0N600</accession>
<name>A0A2S0N600_9BURK</name>
<organism evidence="3 4">
    <name type="scientific">Simplicispira suum</name>
    <dbReference type="NCBI Taxonomy" id="2109915"/>
    <lineage>
        <taxon>Bacteria</taxon>
        <taxon>Pseudomonadati</taxon>
        <taxon>Pseudomonadota</taxon>
        <taxon>Betaproteobacteria</taxon>
        <taxon>Burkholderiales</taxon>
        <taxon>Comamonadaceae</taxon>
        <taxon>Simplicispira</taxon>
    </lineage>
</organism>
<dbReference type="CDD" id="cd00093">
    <property type="entry name" value="HTH_XRE"/>
    <property type="match status" value="1"/>
</dbReference>
<reference evidence="3 4" key="1">
    <citation type="submission" date="2018-03" db="EMBL/GenBank/DDBJ databases">
        <title>Genome sequencing of Simplicispira sp.</title>
        <authorList>
            <person name="Kim S.-J."/>
            <person name="Heo J."/>
            <person name="Kwon S.-W."/>
        </authorList>
    </citation>
    <scope>NUCLEOTIDE SEQUENCE [LARGE SCALE GENOMIC DNA]</scope>
    <source>
        <strain evidence="3 4">SC1-8</strain>
        <plasmid evidence="3 4">unnamed2</plasmid>
    </source>
</reference>
<dbReference type="Proteomes" id="UP000239326">
    <property type="component" value="Plasmid unnamed2"/>
</dbReference>
<evidence type="ECO:0000259" key="2">
    <source>
        <dbReference type="PROSITE" id="PS50943"/>
    </source>
</evidence>